<dbReference type="NCBIfam" id="TIGR03034">
    <property type="entry name" value="YPO3983 family protein"/>
    <property type="match status" value="1"/>
</dbReference>
<evidence type="ECO:0000313" key="6">
    <source>
        <dbReference type="Proteomes" id="UP000251721"/>
    </source>
</evidence>
<dbReference type="EMBL" id="UAWQ01000019">
    <property type="protein sequence ID" value="SQC48837.1"/>
    <property type="molecule type" value="Genomic_DNA"/>
</dbReference>
<sequence>MALEGYFLFQGDRTVCGGKIITGAEDTEFFGRSQARESDKVTCGKHPGIYRICGGMGDMYEVGGVNRQLAGSIESYSSCPCRAKFIPQDLDNTYEYNCNAGLAAEREREASRKKLNEAKAKGPQPMPLPALIYATQRAMDDYGAKDMHHGDLSEEALKERFGLTDVSAKVNPYTLTLVPPAPASSYGVFYPGSLTGSTPVVVSREESVRLMFDEFRGLAKVFSFHGPYKNIITEMINHMQGNSGTPYSSPLLDRALKEQILNDHSSDSSLLGIKRALDDAVSYEYGFLPLGKKDDLFDGKGNFKEVNKAVLPKFDRQIDKTNGLVITVHDTWSTHITLESLEVTGDSYRAKVHYRVQDHFGLDDADILNPVFHQGRIFRIWFVLQRYVKYGYRPFITEMNATVEISGRRGE</sequence>
<evidence type="ECO:0000313" key="3">
    <source>
        <dbReference type="EMBL" id="SQC48837.1"/>
    </source>
</evidence>
<organism evidence="3 6">
    <name type="scientific">Klebsiella pneumoniae</name>
    <dbReference type="NCBI Taxonomy" id="573"/>
    <lineage>
        <taxon>Bacteria</taxon>
        <taxon>Pseudomonadati</taxon>
        <taxon>Pseudomonadota</taxon>
        <taxon>Gammaproteobacteria</taxon>
        <taxon>Enterobacterales</taxon>
        <taxon>Enterobacteriaceae</taxon>
        <taxon>Klebsiella/Raoultella group</taxon>
        <taxon>Klebsiella</taxon>
        <taxon>Klebsiella pneumoniae complex</taxon>
    </lineage>
</organism>
<dbReference type="Proteomes" id="UP000031820">
    <property type="component" value="Unassembled WGS sequence"/>
</dbReference>
<evidence type="ECO:0000313" key="1">
    <source>
        <dbReference type="EMBL" id="KII02709.1"/>
    </source>
</evidence>
<evidence type="ECO:0000313" key="5">
    <source>
        <dbReference type="Proteomes" id="UP000245817"/>
    </source>
</evidence>
<dbReference type="InterPro" id="IPR017483">
    <property type="entry name" value="CHP03034"/>
</dbReference>
<accession>A0A2L0KKC5</accession>
<dbReference type="Proteomes" id="UP000251721">
    <property type="component" value="Unassembled WGS sequence"/>
</dbReference>
<name>A0A2L0KKC5_KLEPN</name>
<dbReference type="KEGG" id="kpb:FH42_18965"/>
<reference evidence="3 6" key="3">
    <citation type="submission" date="2018-06" db="EMBL/GenBank/DDBJ databases">
        <authorList>
            <consortium name="Pathogen Informatics"/>
            <person name="Doyle S."/>
        </authorList>
    </citation>
    <scope>NUCLEOTIDE SEQUENCE [LARGE SCALE GENOMIC DNA]</scope>
    <source>
        <strain evidence="3 6">NCTC13465</strain>
    </source>
</reference>
<protein>
    <submittedName>
        <fullName evidence="3">Pyocin large subunit</fullName>
    </submittedName>
</protein>
<evidence type="ECO:0000313" key="2">
    <source>
        <dbReference type="EMBL" id="PVU60334.1"/>
    </source>
</evidence>
<dbReference type="AlphaFoldDB" id="A0A2L0KKC5"/>
<dbReference type="RefSeq" id="WP_009484466.1">
    <property type="nucleotide sequence ID" value="NZ_BDLG01000010.1"/>
</dbReference>
<dbReference type="Pfam" id="PF11692">
    <property type="entry name" value="DUF3289"/>
    <property type="match status" value="1"/>
</dbReference>
<dbReference type="EMBL" id="JRRF01000018">
    <property type="protein sequence ID" value="KII02709.1"/>
    <property type="molecule type" value="Genomic_DNA"/>
</dbReference>
<reference evidence="1 4" key="1">
    <citation type="submission" date="2014-10" db="EMBL/GenBank/DDBJ databases">
        <title>Plasmid movement, recombination, and chromosomal integration amongst multidrug resistant commensal Escherichia coli clones within a single commercial turkey flock.</title>
        <authorList>
            <person name="Lang K."/>
            <person name="Dorn K."/>
            <person name="Danzeisen J."/>
            <person name="Johnson T."/>
        </authorList>
    </citation>
    <scope>NUCLEOTIDE SEQUENCE [LARGE SCALE GENOMIC DNA]</scope>
    <source>
        <strain evidence="1 4">UMNturkey9</strain>
    </source>
</reference>
<dbReference type="Proteomes" id="UP000245817">
    <property type="component" value="Unassembled WGS sequence"/>
</dbReference>
<evidence type="ECO:0000313" key="4">
    <source>
        <dbReference type="Proteomes" id="UP000031820"/>
    </source>
</evidence>
<proteinExistence type="predicted"/>
<reference evidence="2 5" key="2">
    <citation type="submission" date="2017-09" db="EMBL/GenBank/DDBJ databases">
        <title>Molecular Epidemiology of Livestock-Associated Methicillin Resistant Staphylococcus aureus (LA-MRSA) and Extended-Spectrum Beta-Lactamase (ESBL)-Producing Enterobacteriaceae in Pigs and Exposed Workers in Cameroon and South Africa.</title>
        <authorList>
            <person name="Founou L."/>
            <person name="Founou R.C."/>
            <person name="Allam M."/>
            <person name="Ismail A."/>
            <person name="Essack S.Y."/>
        </authorList>
    </citation>
    <scope>NUCLEOTIDE SEQUENCE [LARGE SCALE GENOMIC DNA]</scope>
    <source>
        <strain evidence="2 5">HH516E4IA</strain>
    </source>
</reference>
<gene>
    <name evidence="2" type="ORF">CP554_22845</name>
    <name evidence="1" type="ORF">LS45_20380</name>
    <name evidence="3" type="ORF">NCTC13465_05049</name>
</gene>
<dbReference type="CDD" id="cd14744">
    <property type="entry name" value="PAAR_CT_2"/>
    <property type="match status" value="1"/>
</dbReference>
<dbReference type="EMBL" id="PCFF01000040">
    <property type="protein sequence ID" value="PVU60334.1"/>
    <property type="molecule type" value="Genomic_DNA"/>
</dbReference>